<protein>
    <submittedName>
        <fullName evidence="3">Catechol 2,3-dioxygenase</fullName>
    </submittedName>
</protein>
<dbReference type="GeneID" id="93711352"/>
<sequence>MVAITHIGLAVSDLDKAISWYEDVLDFELIAGPYTMKAKPGEKGALGQDLFGAEVTHKRNAHLSAINGVGIELFEFKHPKTEGTPPPPWTPGFFHICVIHKNVDELADKIVKTGGERVSNTWQLQENKPYYMVYCKDPFGNMIEIYSRSTEQIYANKEE</sequence>
<dbReference type="PANTHER" id="PTHR36113:SF6">
    <property type="entry name" value="FOSFOMYCIN RESISTANCE PROTEIN FOSX"/>
    <property type="match status" value="1"/>
</dbReference>
<dbReference type="RefSeq" id="WP_061805399.1">
    <property type="nucleotide sequence ID" value="NZ_FOXX01000006.1"/>
</dbReference>
<dbReference type="InterPro" id="IPR029068">
    <property type="entry name" value="Glyas_Bleomycin-R_OHBP_Dase"/>
</dbReference>
<dbReference type="PANTHER" id="PTHR36113">
    <property type="entry name" value="LYASE, PUTATIVE-RELATED-RELATED"/>
    <property type="match status" value="1"/>
</dbReference>
<dbReference type="SUPFAM" id="SSF54593">
    <property type="entry name" value="Glyoxalase/Bleomycin resistance protein/Dihydroxybiphenyl dioxygenase"/>
    <property type="match status" value="1"/>
</dbReference>
<organism evidence="3 4">
    <name type="scientific">Priestia endophytica DSM 13796</name>
    <dbReference type="NCBI Taxonomy" id="1121089"/>
    <lineage>
        <taxon>Bacteria</taxon>
        <taxon>Bacillati</taxon>
        <taxon>Bacillota</taxon>
        <taxon>Bacilli</taxon>
        <taxon>Bacillales</taxon>
        <taxon>Bacillaceae</taxon>
        <taxon>Priestia</taxon>
    </lineage>
</organism>
<name>A0A1I6AG74_9BACI</name>
<reference evidence="3 4" key="1">
    <citation type="submission" date="2016-10" db="EMBL/GenBank/DDBJ databases">
        <authorList>
            <person name="Varghese N."/>
            <person name="Submissions S."/>
        </authorList>
    </citation>
    <scope>NUCLEOTIDE SEQUENCE [LARGE SCALE GENOMIC DNA]</scope>
    <source>
        <strain evidence="3 4">DSM 13796</strain>
    </source>
</reference>
<gene>
    <name evidence="3" type="ORF">SAMN02745910_02715</name>
</gene>
<evidence type="ECO:0000313" key="3">
    <source>
        <dbReference type="EMBL" id="SFQ67718.1"/>
    </source>
</evidence>
<dbReference type="Gene3D" id="3.10.180.10">
    <property type="entry name" value="2,3-Dihydroxybiphenyl 1,2-Dioxygenase, domain 1"/>
    <property type="match status" value="1"/>
</dbReference>
<keyword evidence="1" id="KW-0479">Metal-binding</keyword>
<dbReference type="InterPro" id="IPR051332">
    <property type="entry name" value="Fosfomycin_Res_Enzymes"/>
</dbReference>
<dbReference type="InterPro" id="IPR037523">
    <property type="entry name" value="VOC_core"/>
</dbReference>
<proteinExistence type="predicted"/>
<evidence type="ECO:0000256" key="1">
    <source>
        <dbReference type="ARBA" id="ARBA00022723"/>
    </source>
</evidence>
<comment type="caution">
    <text evidence="3">The sequence shown here is derived from an EMBL/GenBank/DDBJ whole genome shotgun (WGS) entry which is preliminary data.</text>
</comment>
<evidence type="ECO:0000313" key="4">
    <source>
        <dbReference type="Proteomes" id="UP000182762"/>
    </source>
</evidence>
<dbReference type="EMBL" id="FOXX01000006">
    <property type="protein sequence ID" value="SFQ67718.1"/>
    <property type="molecule type" value="Genomic_DNA"/>
</dbReference>
<evidence type="ECO:0000259" key="2">
    <source>
        <dbReference type="PROSITE" id="PS51819"/>
    </source>
</evidence>
<keyword evidence="4" id="KW-1185">Reference proteome</keyword>
<dbReference type="Pfam" id="PF00903">
    <property type="entry name" value="Glyoxalase"/>
    <property type="match status" value="1"/>
</dbReference>
<dbReference type="InterPro" id="IPR004360">
    <property type="entry name" value="Glyas_Fos-R_dOase_dom"/>
</dbReference>
<dbReference type="Proteomes" id="UP000182762">
    <property type="component" value="Unassembled WGS sequence"/>
</dbReference>
<dbReference type="PROSITE" id="PS51819">
    <property type="entry name" value="VOC"/>
    <property type="match status" value="1"/>
</dbReference>
<feature type="domain" description="VOC" evidence="2">
    <location>
        <begin position="3"/>
        <end position="148"/>
    </location>
</feature>
<accession>A0A1I6AG74</accession>